<dbReference type="RefSeq" id="WP_269122582.1">
    <property type="nucleotide sequence ID" value="NZ_JAPUBN010000010.1"/>
</dbReference>
<gene>
    <name evidence="2" type="ORF">O1D97_02645</name>
</gene>
<protein>
    <submittedName>
        <fullName evidence="2">PHP domain-containing protein</fullName>
    </submittedName>
</protein>
<keyword evidence="3" id="KW-1185">Reference proteome</keyword>
<comment type="caution">
    <text evidence="2">The sequence shown here is derived from an EMBL/GenBank/DDBJ whole genome shotgun (WGS) entry which is preliminary data.</text>
</comment>
<dbReference type="PANTHER" id="PTHR42924">
    <property type="entry name" value="EXONUCLEASE"/>
    <property type="match status" value="1"/>
</dbReference>
<dbReference type="Pfam" id="PF02811">
    <property type="entry name" value="PHP"/>
    <property type="match status" value="1"/>
</dbReference>
<dbReference type="InterPro" id="IPR016195">
    <property type="entry name" value="Pol/histidinol_Pase-like"/>
</dbReference>
<proteinExistence type="predicted"/>
<dbReference type="SMART" id="SM00481">
    <property type="entry name" value="POLIIIAc"/>
    <property type="match status" value="1"/>
</dbReference>
<sequence>MITIKDMNEQERMNVSQLHRRVDFHSHSNFSDGALTPTALLSLASEQNIELFSLTDHDTIAGLDEAREAAKIYNINLVSGVEISTLWKGIPIHLVALNFPQSHAELLTVLDNNQSIRIDRAKKIALLLMKQGLPDLFDKAMEEAGRSQIGRPHFARVMVNQNLVKDSNKAFDRYLGNKRLGQLRDVWPDLESVTTALKGGDMELVLAHPKRYPITMTKLKKLVYDFVEYGGTSLEVSSGNDKPENVRLLEGLIKEHKIKASVGSDFHGPYGPWCQVGKFSSFDEARIPTVWQDW</sequence>
<reference evidence="2" key="1">
    <citation type="submission" date="2022-12" db="EMBL/GenBank/DDBJ databases">
        <title>Marinomonas 15G1-11 sp. nov, isolated from marine algae.</title>
        <authorList>
            <person name="Butt M."/>
            <person name="Choi D.G."/>
            <person name="Kim J.M."/>
            <person name="Lee J.K."/>
            <person name="Baek J.H."/>
            <person name="Jeon C.O."/>
        </authorList>
    </citation>
    <scope>NUCLEOTIDE SEQUENCE</scope>
    <source>
        <strain evidence="2">15G1-11</strain>
    </source>
</reference>
<dbReference type="InterPro" id="IPR052018">
    <property type="entry name" value="PHP_domain"/>
</dbReference>
<dbReference type="Proteomes" id="UP001149719">
    <property type="component" value="Unassembled WGS sequence"/>
</dbReference>
<dbReference type="EMBL" id="JAPUBN010000010">
    <property type="protein sequence ID" value="MCZ2720572.1"/>
    <property type="molecule type" value="Genomic_DNA"/>
</dbReference>
<dbReference type="PANTHER" id="PTHR42924:SF3">
    <property type="entry name" value="POLYMERASE_HISTIDINOL PHOSPHATASE N-TERMINAL DOMAIN-CONTAINING PROTEIN"/>
    <property type="match status" value="1"/>
</dbReference>
<dbReference type="Gene3D" id="3.20.20.140">
    <property type="entry name" value="Metal-dependent hydrolases"/>
    <property type="match status" value="1"/>
</dbReference>
<dbReference type="SUPFAM" id="SSF89550">
    <property type="entry name" value="PHP domain-like"/>
    <property type="match status" value="1"/>
</dbReference>
<dbReference type="Gene3D" id="1.10.150.650">
    <property type="match status" value="1"/>
</dbReference>
<evidence type="ECO:0000313" key="3">
    <source>
        <dbReference type="Proteomes" id="UP001149719"/>
    </source>
</evidence>
<dbReference type="CDD" id="cd07438">
    <property type="entry name" value="PHP_HisPPase_AMP"/>
    <property type="match status" value="1"/>
</dbReference>
<dbReference type="InterPro" id="IPR004013">
    <property type="entry name" value="PHP_dom"/>
</dbReference>
<feature type="domain" description="Polymerase/histidinol phosphatase N-terminal" evidence="1">
    <location>
        <begin position="22"/>
        <end position="87"/>
    </location>
</feature>
<accession>A0ABT4JRC6</accession>
<organism evidence="2 3">
    <name type="scientific">Marinomonas phaeophyticola</name>
    <dbReference type="NCBI Taxonomy" id="3004091"/>
    <lineage>
        <taxon>Bacteria</taxon>
        <taxon>Pseudomonadati</taxon>
        <taxon>Pseudomonadota</taxon>
        <taxon>Gammaproteobacteria</taxon>
        <taxon>Oceanospirillales</taxon>
        <taxon>Oceanospirillaceae</taxon>
        <taxon>Marinomonas</taxon>
    </lineage>
</organism>
<evidence type="ECO:0000313" key="2">
    <source>
        <dbReference type="EMBL" id="MCZ2720572.1"/>
    </source>
</evidence>
<dbReference type="InterPro" id="IPR003141">
    <property type="entry name" value="Pol/His_phosphatase_N"/>
</dbReference>
<name>A0ABT4JRC6_9GAMM</name>
<evidence type="ECO:0000259" key="1">
    <source>
        <dbReference type="SMART" id="SM00481"/>
    </source>
</evidence>